<dbReference type="PANTHER" id="PTHR12895">
    <property type="entry name" value="DYMECLIN"/>
    <property type="match status" value="1"/>
</dbReference>
<dbReference type="AlphaFoldDB" id="T1IFV6"/>
<dbReference type="HOGENOM" id="CLU_013309_2_0_1"/>
<dbReference type="eggNOG" id="KOG2225">
    <property type="taxonomic scope" value="Eukaryota"/>
</dbReference>
<protein>
    <recommendedName>
        <fullName evidence="2">Dymeclin</fullName>
    </recommendedName>
</protein>
<proteinExistence type="inferred from homology"/>
<keyword evidence="4" id="KW-0449">Lipoprotein</keyword>
<name>T1IFV6_RHOPR</name>
<evidence type="ECO:0000256" key="4">
    <source>
        <dbReference type="ARBA" id="ARBA00023288"/>
    </source>
</evidence>
<dbReference type="EMBL" id="ACPB03011460">
    <property type="status" value="NOT_ANNOTATED_CDS"/>
    <property type="molecule type" value="Genomic_DNA"/>
</dbReference>
<accession>T1IFV6</accession>
<dbReference type="InParanoid" id="T1IFV6"/>
<dbReference type="OMA" id="VWTLVCK"/>
<dbReference type="EnsemblMetazoa" id="RPRC015175-RA">
    <property type="protein sequence ID" value="RPRC015175-PA"/>
    <property type="gene ID" value="RPRC015175"/>
</dbReference>
<keyword evidence="6" id="KW-1185">Reference proteome</keyword>
<dbReference type="GO" id="GO:0007030">
    <property type="term" value="P:Golgi organization"/>
    <property type="evidence" value="ECO:0007669"/>
    <property type="project" value="TreeGrafter"/>
</dbReference>
<dbReference type="Pfam" id="PF09742">
    <property type="entry name" value="Dymeclin"/>
    <property type="match status" value="1"/>
</dbReference>
<evidence type="ECO:0000313" key="5">
    <source>
        <dbReference type="EnsemblMetazoa" id="RPRC015175-PA"/>
    </source>
</evidence>
<dbReference type="Proteomes" id="UP000015103">
    <property type="component" value="Unassembled WGS sequence"/>
</dbReference>
<dbReference type="PANTHER" id="PTHR12895:SF9">
    <property type="entry name" value="DYMECLIN"/>
    <property type="match status" value="1"/>
</dbReference>
<organism evidence="5 6">
    <name type="scientific">Rhodnius prolixus</name>
    <name type="common">Triatomid bug</name>
    <dbReference type="NCBI Taxonomy" id="13249"/>
    <lineage>
        <taxon>Eukaryota</taxon>
        <taxon>Metazoa</taxon>
        <taxon>Ecdysozoa</taxon>
        <taxon>Arthropoda</taxon>
        <taxon>Hexapoda</taxon>
        <taxon>Insecta</taxon>
        <taxon>Pterygota</taxon>
        <taxon>Neoptera</taxon>
        <taxon>Paraneoptera</taxon>
        <taxon>Hemiptera</taxon>
        <taxon>Heteroptera</taxon>
        <taxon>Panheteroptera</taxon>
        <taxon>Cimicomorpha</taxon>
        <taxon>Reduviidae</taxon>
        <taxon>Triatominae</taxon>
        <taxon>Rhodnius</taxon>
    </lineage>
</organism>
<evidence type="ECO:0000313" key="6">
    <source>
        <dbReference type="Proteomes" id="UP000015103"/>
    </source>
</evidence>
<reference evidence="5" key="1">
    <citation type="submission" date="2015-05" db="UniProtKB">
        <authorList>
            <consortium name="EnsemblMetazoa"/>
        </authorList>
    </citation>
    <scope>IDENTIFICATION</scope>
</reference>
<evidence type="ECO:0000256" key="2">
    <source>
        <dbReference type="ARBA" id="ARBA00015736"/>
    </source>
</evidence>
<dbReference type="FunCoup" id="T1IFV6">
    <property type="interactions" value="1583"/>
</dbReference>
<dbReference type="STRING" id="13249.T1IFV6"/>
<comment type="similarity">
    <text evidence="1">Belongs to the dymeclin family.</text>
</comment>
<keyword evidence="3" id="KW-0519">Myristate</keyword>
<evidence type="ECO:0000256" key="1">
    <source>
        <dbReference type="ARBA" id="ARBA00010603"/>
    </source>
</evidence>
<dbReference type="GO" id="GO:0005794">
    <property type="term" value="C:Golgi apparatus"/>
    <property type="evidence" value="ECO:0007669"/>
    <property type="project" value="TreeGrafter"/>
</dbReference>
<sequence>MGGAQSRVENMGSNKLLQRLASPEHISVDDVFWNRLLLFERRPFTLNEDEILYEKCKNLCTMFAANNLKSGNFGSIIRVFLSKSAEVLVAAELDELVLKFHIYQFYFTHNSKYTLCLFTHNALLVIRHFLRQLIHKYPESEIIRQLEAQGFFLSVRDCSSSTKRPDAEPMLAQLIDSLIDIIVHVPVRDATYYLHMETTRTLLTLLSLSQFTVESSSALEVYRLIYQNRQAESFLLTLVSRLISQHKQPEESAGSIILHIAGKLFELKTFPGSSLPVCLQYRRHSSASSSPRHSLENHSPLARSSVLLITVLINHCLDGNNVFRNSLSNISGIIEVPRIFKRIYDGMNNLFKSICCALDKEETTLVLYYLLHRNTHFRSFVLSRSDIPSLVLPMLRTIYRGSDNNCHHMYMSLIILLILTEDNVFNKKIHTTIIKNIQWYTDRNLTEISLGGLIILVTTRTVQYNLLKMRDEYLHTNCLAALANMSSQFTELHSYVCQRLIGLFEVLAKTYNRANQEVSIYYNVSSILNLKMLKLDISFRYSPERALRIILEVLNSCLSNQLVHNTNLVYTLLYKKDIFETFRNNPAFQDIIHNLDQVMQYFTSKLDLEGESCNDVDKVSAVIVKAAQQWPTHRLQKFPELKFKYVEEEKPEEFFIPYVWSLVTQYSNVYWQT</sequence>
<dbReference type="InterPro" id="IPR019142">
    <property type="entry name" value="Dymeclin"/>
</dbReference>
<evidence type="ECO:0000256" key="3">
    <source>
        <dbReference type="ARBA" id="ARBA00022707"/>
    </source>
</evidence>
<dbReference type="VEuPathDB" id="VectorBase:RPRC015175"/>